<feature type="region of interest" description="Disordered" evidence="1">
    <location>
        <begin position="723"/>
        <end position="963"/>
    </location>
</feature>
<feature type="region of interest" description="Disordered" evidence="1">
    <location>
        <begin position="229"/>
        <end position="282"/>
    </location>
</feature>
<feature type="compositionally biased region" description="Low complexity" evidence="1">
    <location>
        <begin position="892"/>
        <end position="904"/>
    </location>
</feature>
<accession>M2LEC9</accession>
<feature type="region of interest" description="Disordered" evidence="1">
    <location>
        <begin position="991"/>
        <end position="1158"/>
    </location>
</feature>
<feature type="region of interest" description="Disordered" evidence="1">
    <location>
        <begin position="567"/>
        <end position="705"/>
    </location>
</feature>
<feature type="compositionally biased region" description="Low complexity" evidence="1">
    <location>
        <begin position="1030"/>
        <end position="1040"/>
    </location>
</feature>
<organism evidence="2 3">
    <name type="scientific">Baudoinia panamericana (strain UAMH 10762)</name>
    <name type="common">Angels' share fungus</name>
    <name type="synonym">Baudoinia compniacensis (strain UAMH 10762)</name>
    <dbReference type="NCBI Taxonomy" id="717646"/>
    <lineage>
        <taxon>Eukaryota</taxon>
        <taxon>Fungi</taxon>
        <taxon>Dikarya</taxon>
        <taxon>Ascomycota</taxon>
        <taxon>Pezizomycotina</taxon>
        <taxon>Dothideomycetes</taxon>
        <taxon>Dothideomycetidae</taxon>
        <taxon>Mycosphaerellales</taxon>
        <taxon>Teratosphaeriaceae</taxon>
        <taxon>Baudoinia</taxon>
    </lineage>
</organism>
<feature type="compositionally biased region" description="Basic and acidic residues" evidence="1">
    <location>
        <begin position="839"/>
        <end position="851"/>
    </location>
</feature>
<dbReference type="eggNOG" id="ENOG502SP7R">
    <property type="taxonomic scope" value="Eukaryota"/>
</dbReference>
<gene>
    <name evidence="2" type="ORF">BAUCODRAFT_151757</name>
</gene>
<name>M2LEC9_BAUPA</name>
<dbReference type="KEGG" id="bcom:BAUCODRAFT_151757"/>
<dbReference type="OMA" id="KERAMDG"/>
<feature type="compositionally biased region" description="Basic and acidic residues" evidence="1">
    <location>
        <begin position="991"/>
        <end position="1017"/>
    </location>
</feature>
<evidence type="ECO:0000313" key="3">
    <source>
        <dbReference type="Proteomes" id="UP000011761"/>
    </source>
</evidence>
<feature type="compositionally biased region" description="Polar residues" evidence="1">
    <location>
        <begin position="644"/>
        <end position="658"/>
    </location>
</feature>
<feature type="region of interest" description="Disordered" evidence="1">
    <location>
        <begin position="61"/>
        <end position="80"/>
    </location>
</feature>
<feature type="compositionally biased region" description="Basic residues" evidence="1">
    <location>
        <begin position="254"/>
        <end position="275"/>
    </location>
</feature>
<feature type="region of interest" description="Disordered" evidence="1">
    <location>
        <begin position="296"/>
        <end position="321"/>
    </location>
</feature>
<feature type="compositionally biased region" description="Polar residues" evidence="1">
    <location>
        <begin position="868"/>
        <end position="877"/>
    </location>
</feature>
<proteinExistence type="predicted"/>
<dbReference type="EMBL" id="KB445562">
    <property type="protein sequence ID" value="EMC92352.1"/>
    <property type="molecule type" value="Genomic_DNA"/>
</dbReference>
<feature type="compositionally biased region" description="Low complexity" evidence="1">
    <location>
        <begin position="1087"/>
        <end position="1097"/>
    </location>
</feature>
<feature type="region of interest" description="Disordered" evidence="1">
    <location>
        <begin position="380"/>
        <end position="473"/>
    </location>
</feature>
<dbReference type="HOGENOM" id="CLU_274635_0_0_1"/>
<feature type="region of interest" description="Disordered" evidence="1">
    <location>
        <begin position="134"/>
        <end position="202"/>
    </location>
</feature>
<dbReference type="AlphaFoldDB" id="M2LEC9"/>
<feature type="compositionally biased region" description="Basic and acidic residues" evidence="1">
    <location>
        <begin position="661"/>
        <end position="677"/>
    </location>
</feature>
<dbReference type="Proteomes" id="UP000011761">
    <property type="component" value="Unassembled WGS sequence"/>
</dbReference>
<dbReference type="RefSeq" id="XP_007680729.1">
    <property type="nucleotide sequence ID" value="XM_007682539.1"/>
</dbReference>
<dbReference type="GeneID" id="19109167"/>
<dbReference type="OrthoDB" id="3650987at2759"/>
<feature type="compositionally biased region" description="Basic and acidic residues" evidence="1">
    <location>
        <begin position="410"/>
        <end position="419"/>
    </location>
</feature>
<feature type="compositionally biased region" description="Acidic residues" evidence="1">
    <location>
        <begin position="66"/>
        <end position="80"/>
    </location>
</feature>
<evidence type="ECO:0000313" key="2">
    <source>
        <dbReference type="EMBL" id="EMC92352.1"/>
    </source>
</evidence>
<feature type="compositionally biased region" description="Acidic residues" evidence="1">
    <location>
        <begin position="586"/>
        <end position="599"/>
    </location>
</feature>
<feature type="compositionally biased region" description="Low complexity" evidence="1">
    <location>
        <begin position="813"/>
        <end position="828"/>
    </location>
</feature>
<feature type="compositionally biased region" description="Basic and acidic residues" evidence="1">
    <location>
        <begin position="905"/>
        <end position="916"/>
    </location>
</feature>
<sequence length="1166" mass="123989">MAPLSLEEIKKKYNLKSVSVAKWRDPKDSAFLGQGVSNSSSVPAAAAAAAYVPPAYKVRYKIPEPTGDEESEPEDDTVNTDEVDVSAAQVPVDSPMVPSEELSPVARLLPDTVAIASESAAEPIVVDQALGLSDLLPKDSPNADDPEATDEAQTTSAEHTLLNALPDDGTDDELPTSDLPSDAEIVIPPFQRPPGAFPEQQESGVAVLVETSTATTAETDMVLEDFLAEGGDPQRLLEDRSVHFAPGTPDPKPSSRKKKSAKGTKSTKGRSKKRSSIPIEELPDDIVEIVDEAVQALPPEAPMAPETDTALTADDLHPVEEDLVKADAQAEISEGEPSKPLDALIYLGDIVDVTPAPDAQSVLVVPDLLVAEMGLHSFAEGVNINPGPTKAEDADGLTAAKPKKKKKSSKLADMDEEKPRKKSSKSKSKEAASSVTGLGIDMVLPPPPLLGSDEFLEDMPPMPSPPVLNLPLDDMPTPTLADLADEVDLVVLDTELEESSAGAPIDALTEPSVSSAAADADLIAPAIDQAAADDVKDTFLPASDIGDEGNASEKAVNFGDPYVDAKSDEAVAENSMAANGAGESAVEAEESPADTEESGASEKVSVTASLNDADPDGSGATKDASPQLDDNIAAPDEEDMGVNDTASAENEPMQGSSEIETEMHKQNEPSDEQKDQVQEGTVAATDDTMPEPLDTQAAHVDNVPPVASGIAADDVVVAEAADAIRSSSEADLDAEVLKAAEAEESEPAVPAGEAEHLTGEDEIPSGVESAPLEAPEPTADDVTTGNGAEPVKPNAPLGTEETGEGDATNEYTAEPSPAAPLGAPAIAAQSDELAVEAETEQRKTEQRKEVPPEAVIDTSAADAPPSPTLSRGSANKQHGSHWERKPSSKPATSGTRTSKTSSSGRNKEHAREEPKSRQRPHKARRYSTTAEEEAERKRRREARKAEEIARIEEEERRKAEEKELRLIRHEARRAARKAAAEEAARIVREEAEAVAREEAEARRKRQEVRERGTDRPAKPRRQSFTAAPLFFSTGSTQQSRSSREHTSSRSSRHHGERQSERARRAASPEVSKSIPEVQDEVPHSDPAATEDTTATTEQDLPATAEEPPASSTSGARSHRKHRDGYETDRHAADRPRSSRRLSEHRSSRPALDQRPTSFISAFFRGF</sequence>
<evidence type="ECO:0000256" key="1">
    <source>
        <dbReference type="SAM" id="MobiDB-lite"/>
    </source>
</evidence>
<protein>
    <submittedName>
        <fullName evidence="2">Uncharacterized protein</fullName>
    </submittedName>
</protein>
<reference evidence="2 3" key="1">
    <citation type="journal article" date="2012" name="PLoS Pathog.">
        <title>Diverse lifestyles and strategies of plant pathogenesis encoded in the genomes of eighteen Dothideomycetes fungi.</title>
        <authorList>
            <person name="Ohm R.A."/>
            <person name="Feau N."/>
            <person name="Henrissat B."/>
            <person name="Schoch C.L."/>
            <person name="Horwitz B.A."/>
            <person name="Barry K.W."/>
            <person name="Condon B.J."/>
            <person name="Copeland A.C."/>
            <person name="Dhillon B."/>
            <person name="Glaser F."/>
            <person name="Hesse C.N."/>
            <person name="Kosti I."/>
            <person name="LaButti K."/>
            <person name="Lindquist E.A."/>
            <person name="Lucas S."/>
            <person name="Salamov A.A."/>
            <person name="Bradshaw R.E."/>
            <person name="Ciuffetti L."/>
            <person name="Hamelin R.C."/>
            <person name="Kema G.H.J."/>
            <person name="Lawrence C."/>
            <person name="Scott J.A."/>
            <person name="Spatafora J.W."/>
            <person name="Turgeon B.G."/>
            <person name="de Wit P.J.G.M."/>
            <person name="Zhong S."/>
            <person name="Goodwin S.B."/>
            <person name="Grigoriev I.V."/>
        </authorList>
    </citation>
    <scope>NUCLEOTIDE SEQUENCE [LARGE SCALE GENOMIC DNA]</scope>
    <source>
        <strain evidence="2 3">UAMH 10762</strain>
    </source>
</reference>
<keyword evidence="3" id="KW-1185">Reference proteome</keyword>
<feature type="compositionally biased region" description="Basic and acidic residues" evidence="1">
    <location>
        <begin position="1123"/>
        <end position="1146"/>
    </location>
</feature>
<feature type="compositionally biased region" description="Basic and acidic residues" evidence="1">
    <location>
        <begin position="943"/>
        <end position="963"/>
    </location>
</feature>